<sequence>MSLACELWGIAHAPASCKWKMQLLIMRFSKHSQTITVQIHILQMQLFCHQTMYK</sequence>
<dbReference type="AlphaFoldDB" id="A0A0E9W0Q8"/>
<protein>
    <submittedName>
        <fullName evidence="1">Uncharacterized protein</fullName>
    </submittedName>
</protein>
<accession>A0A0E9W0Q8</accession>
<reference evidence="1" key="1">
    <citation type="submission" date="2014-11" db="EMBL/GenBank/DDBJ databases">
        <authorList>
            <person name="Amaro Gonzalez C."/>
        </authorList>
    </citation>
    <scope>NUCLEOTIDE SEQUENCE</scope>
</reference>
<dbReference type="EMBL" id="GBXM01025514">
    <property type="protein sequence ID" value="JAH83063.1"/>
    <property type="molecule type" value="Transcribed_RNA"/>
</dbReference>
<organism evidence="1">
    <name type="scientific">Anguilla anguilla</name>
    <name type="common">European freshwater eel</name>
    <name type="synonym">Muraena anguilla</name>
    <dbReference type="NCBI Taxonomy" id="7936"/>
    <lineage>
        <taxon>Eukaryota</taxon>
        <taxon>Metazoa</taxon>
        <taxon>Chordata</taxon>
        <taxon>Craniata</taxon>
        <taxon>Vertebrata</taxon>
        <taxon>Euteleostomi</taxon>
        <taxon>Actinopterygii</taxon>
        <taxon>Neopterygii</taxon>
        <taxon>Teleostei</taxon>
        <taxon>Anguilliformes</taxon>
        <taxon>Anguillidae</taxon>
        <taxon>Anguilla</taxon>
    </lineage>
</organism>
<reference evidence="1" key="2">
    <citation type="journal article" date="2015" name="Fish Shellfish Immunol.">
        <title>Early steps in the European eel (Anguilla anguilla)-Vibrio vulnificus interaction in the gills: Role of the RtxA13 toxin.</title>
        <authorList>
            <person name="Callol A."/>
            <person name="Pajuelo D."/>
            <person name="Ebbesson L."/>
            <person name="Teles M."/>
            <person name="MacKenzie S."/>
            <person name="Amaro C."/>
        </authorList>
    </citation>
    <scope>NUCLEOTIDE SEQUENCE</scope>
</reference>
<evidence type="ECO:0000313" key="1">
    <source>
        <dbReference type="EMBL" id="JAH83063.1"/>
    </source>
</evidence>
<name>A0A0E9W0Q8_ANGAN</name>
<proteinExistence type="predicted"/>